<dbReference type="InterPro" id="IPR003837">
    <property type="entry name" value="GatC"/>
</dbReference>
<comment type="caution">
    <text evidence="3">The sequence shown here is derived from an EMBL/GenBank/DDBJ whole genome shotgun (WGS) entry which is preliminary data.</text>
</comment>
<protein>
    <recommendedName>
        <fullName evidence="1">Aspartyl/glutamyl-tRNA(Asn/Gln) amidotransferase subunit C</fullName>
        <shortName evidence="1">Asp/Glu-ADT subunit C</shortName>
        <ecNumber evidence="1">6.3.5.-</ecNumber>
    </recommendedName>
</protein>
<evidence type="ECO:0000313" key="6">
    <source>
        <dbReference type="Proteomes" id="UP000315534"/>
    </source>
</evidence>
<dbReference type="HAMAP" id="MF_00122">
    <property type="entry name" value="GatC"/>
    <property type="match status" value="1"/>
</dbReference>
<dbReference type="GO" id="GO:0070681">
    <property type="term" value="P:glutaminyl-tRNAGln biosynthesis via transamidation"/>
    <property type="evidence" value="ECO:0007669"/>
    <property type="project" value="TreeGrafter"/>
</dbReference>
<dbReference type="AlphaFoldDB" id="A0A523UV40"/>
<dbReference type="SUPFAM" id="SSF141000">
    <property type="entry name" value="Glu-tRNAGln amidotransferase C subunit"/>
    <property type="match status" value="1"/>
</dbReference>
<dbReference type="PANTHER" id="PTHR15004">
    <property type="entry name" value="GLUTAMYL-TRNA(GLN) AMIDOTRANSFERASE SUBUNIT C, MITOCHONDRIAL"/>
    <property type="match status" value="1"/>
</dbReference>
<evidence type="ECO:0000256" key="2">
    <source>
        <dbReference type="SAM" id="MobiDB-lite"/>
    </source>
</evidence>
<name>A0A523UV40_UNCT6</name>
<dbReference type="GO" id="GO:0006412">
    <property type="term" value="P:translation"/>
    <property type="evidence" value="ECO:0007669"/>
    <property type="project" value="UniProtKB-UniRule"/>
</dbReference>
<dbReference type="EMBL" id="SOJN01000053">
    <property type="protein sequence ID" value="TET46426.1"/>
    <property type="molecule type" value="Genomic_DNA"/>
</dbReference>
<keyword evidence="1" id="KW-0436">Ligase</keyword>
<comment type="subunit">
    <text evidence="1">Heterotrimer of A, B and C subunits.</text>
</comment>
<organism evidence="3 5">
    <name type="scientific">candidate division TA06 bacterium</name>
    <dbReference type="NCBI Taxonomy" id="2250710"/>
    <lineage>
        <taxon>Bacteria</taxon>
        <taxon>Bacteria division TA06</taxon>
    </lineage>
</organism>
<dbReference type="Proteomes" id="UP000315525">
    <property type="component" value="Unassembled WGS sequence"/>
</dbReference>
<keyword evidence="1" id="KW-0648">Protein biosynthesis</keyword>
<dbReference type="EMBL" id="SOIP01000266">
    <property type="protein sequence ID" value="TET81163.1"/>
    <property type="molecule type" value="Genomic_DNA"/>
</dbReference>
<dbReference type="GO" id="GO:0005524">
    <property type="term" value="F:ATP binding"/>
    <property type="evidence" value="ECO:0007669"/>
    <property type="project" value="UniProtKB-KW"/>
</dbReference>
<dbReference type="PANTHER" id="PTHR15004:SF0">
    <property type="entry name" value="GLUTAMYL-TRNA(GLN) AMIDOTRANSFERASE SUBUNIT C, MITOCHONDRIAL"/>
    <property type="match status" value="1"/>
</dbReference>
<reference evidence="5 6" key="1">
    <citation type="submission" date="2019-03" db="EMBL/GenBank/DDBJ databases">
        <title>Metabolic potential of uncultured bacteria and archaea associated with petroleum seepage in deep-sea sediments.</title>
        <authorList>
            <person name="Dong X."/>
            <person name="Hubert C."/>
        </authorList>
    </citation>
    <scope>NUCLEOTIDE SEQUENCE [LARGE SCALE GENOMIC DNA]</scope>
    <source>
        <strain evidence="4">E29_bin36</strain>
        <strain evidence="3">E44_bin18</strain>
    </source>
</reference>
<evidence type="ECO:0000313" key="4">
    <source>
        <dbReference type="EMBL" id="TET81163.1"/>
    </source>
</evidence>
<feature type="region of interest" description="Disordered" evidence="2">
    <location>
        <begin position="60"/>
        <end position="80"/>
    </location>
</feature>
<keyword evidence="1" id="KW-0067">ATP-binding</keyword>
<comment type="similarity">
    <text evidence="1">Belongs to the GatC family.</text>
</comment>
<keyword evidence="3" id="KW-0808">Transferase</keyword>
<comment type="catalytic activity">
    <reaction evidence="1">
        <text>L-aspartyl-tRNA(Asn) + L-glutamine + ATP + H2O = L-asparaginyl-tRNA(Asn) + L-glutamate + ADP + phosphate + 2 H(+)</text>
        <dbReference type="Rhea" id="RHEA:14513"/>
        <dbReference type="Rhea" id="RHEA-COMP:9674"/>
        <dbReference type="Rhea" id="RHEA-COMP:9677"/>
        <dbReference type="ChEBI" id="CHEBI:15377"/>
        <dbReference type="ChEBI" id="CHEBI:15378"/>
        <dbReference type="ChEBI" id="CHEBI:29985"/>
        <dbReference type="ChEBI" id="CHEBI:30616"/>
        <dbReference type="ChEBI" id="CHEBI:43474"/>
        <dbReference type="ChEBI" id="CHEBI:58359"/>
        <dbReference type="ChEBI" id="CHEBI:78515"/>
        <dbReference type="ChEBI" id="CHEBI:78516"/>
        <dbReference type="ChEBI" id="CHEBI:456216"/>
    </reaction>
</comment>
<dbReference type="NCBIfam" id="TIGR00135">
    <property type="entry name" value="gatC"/>
    <property type="match status" value="1"/>
</dbReference>
<dbReference type="Proteomes" id="UP000315534">
    <property type="component" value="Unassembled WGS sequence"/>
</dbReference>
<feature type="compositionally biased region" description="Basic and acidic residues" evidence="2">
    <location>
        <begin position="60"/>
        <end position="76"/>
    </location>
</feature>
<dbReference type="Gene3D" id="1.10.20.60">
    <property type="entry name" value="Glu-tRNAGln amidotransferase C subunit, N-terminal domain"/>
    <property type="match status" value="1"/>
</dbReference>
<dbReference type="EC" id="6.3.5.-" evidence="1"/>
<accession>A0A523UV40</accession>
<dbReference type="GO" id="GO:0006450">
    <property type="term" value="P:regulation of translational fidelity"/>
    <property type="evidence" value="ECO:0007669"/>
    <property type="project" value="InterPro"/>
</dbReference>
<dbReference type="InterPro" id="IPR036113">
    <property type="entry name" value="Asp/Glu-ADT_sf_sub_c"/>
</dbReference>
<evidence type="ECO:0000313" key="5">
    <source>
        <dbReference type="Proteomes" id="UP000315525"/>
    </source>
</evidence>
<sequence length="101" mass="11511">MGIDRKEVEHIAELARLALSEKEKELFTDQLTDIVDYVEKLKELDVEKVEPTCHIEEMTNRFREDKPGDELSREKATANAPECEAGQFRVPLVVKDIGPVS</sequence>
<evidence type="ECO:0000313" key="3">
    <source>
        <dbReference type="EMBL" id="TET46426.1"/>
    </source>
</evidence>
<evidence type="ECO:0000256" key="1">
    <source>
        <dbReference type="HAMAP-Rule" id="MF_00122"/>
    </source>
</evidence>
<gene>
    <name evidence="1 3" type="primary">gatC</name>
    <name evidence="4" type="ORF">E3J38_04405</name>
    <name evidence="3" type="ORF">E3J62_04270</name>
</gene>
<comment type="catalytic activity">
    <reaction evidence="1">
        <text>L-glutamyl-tRNA(Gln) + L-glutamine + ATP + H2O = L-glutaminyl-tRNA(Gln) + L-glutamate + ADP + phosphate + H(+)</text>
        <dbReference type="Rhea" id="RHEA:17521"/>
        <dbReference type="Rhea" id="RHEA-COMP:9681"/>
        <dbReference type="Rhea" id="RHEA-COMP:9684"/>
        <dbReference type="ChEBI" id="CHEBI:15377"/>
        <dbReference type="ChEBI" id="CHEBI:15378"/>
        <dbReference type="ChEBI" id="CHEBI:29985"/>
        <dbReference type="ChEBI" id="CHEBI:30616"/>
        <dbReference type="ChEBI" id="CHEBI:43474"/>
        <dbReference type="ChEBI" id="CHEBI:58359"/>
        <dbReference type="ChEBI" id="CHEBI:78520"/>
        <dbReference type="ChEBI" id="CHEBI:78521"/>
        <dbReference type="ChEBI" id="CHEBI:456216"/>
    </reaction>
</comment>
<dbReference type="GO" id="GO:0016740">
    <property type="term" value="F:transferase activity"/>
    <property type="evidence" value="ECO:0007669"/>
    <property type="project" value="UniProtKB-KW"/>
</dbReference>
<dbReference type="GO" id="GO:0050567">
    <property type="term" value="F:glutaminyl-tRNA synthase (glutamine-hydrolyzing) activity"/>
    <property type="evidence" value="ECO:0007669"/>
    <property type="project" value="UniProtKB-UniRule"/>
</dbReference>
<proteinExistence type="inferred from homology"/>
<keyword evidence="1" id="KW-0547">Nucleotide-binding</keyword>
<dbReference type="Pfam" id="PF02686">
    <property type="entry name" value="GatC"/>
    <property type="match status" value="1"/>
</dbReference>
<comment type="function">
    <text evidence="1">Allows the formation of correctly charged Asn-tRNA(Asn) or Gln-tRNA(Gln) through the transamidation of misacylated Asp-tRNA(Asn) or Glu-tRNA(Gln) in organisms which lack either or both of asparaginyl-tRNA or glutaminyl-tRNA synthetases. The reaction takes place in the presence of glutamine and ATP through an activated phospho-Asp-tRNA(Asn) or phospho-Glu-tRNA(Gln).</text>
</comment>